<name>A0A9N9KDV2_9GLOM</name>
<feature type="non-terminal residue" evidence="1">
    <location>
        <position position="136"/>
    </location>
</feature>
<organism evidence="1 2">
    <name type="scientific">Dentiscutata erythropus</name>
    <dbReference type="NCBI Taxonomy" id="1348616"/>
    <lineage>
        <taxon>Eukaryota</taxon>
        <taxon>Fungi</taxon>
        <taxon>Fungi incertae sedis</taxon>
        <taxon>Mucoromycota</taxon>
        <taxon>Glomeromycotina</taxon>
        <taxon>Glomeromycetes</taxon>
        <taxon>Diversisporales</taxon>
        <taxon>Gigasporaceae</taxon>
        <taxon>Dentiscutata</taxon>
    </lineage>
</organism>
<dbReference type="OrthoDB" id="2338029at2759"/>
<dbReference type="Proteomes" id="UP000789405">
    <property type="component" value="Unassembled WGS sequence"/>
</dbReference>
<sequence length="136" mass="15839">IRTGQSQKIKIDVDGELEKFASYPDPLDRIKISLGQKSFDGFIANTYLYSWQKSTEVTHKKDEIYLYIKNTLRIAIKEITRLNLSKDDLLVADSSNESKWKLLPERMHPFIDEKVNKDLYCFRLVGSHKAKDSSRI</sequence>
<comment type="caution">
    <text evidence="1">The sequence shown here is derived from an EMBL/GenBank/DDBJ whole genome shotgun (WGS) entry which is preliminary data.</text>
</comment>
<dbReference type="AlphaFoldDB" id="A0A9N9KDV2"/>
<keyword evidence="2" id="KW-1185">Reference proteome</keyword>
<evidence type="ECO:0000313" key="2">
    <source>
        <dbReference type="Proteomes" id="UP000789405"/>
    </source>
</evidence>
<dbReference type="EMBL" id="CAJVPY010065947">
    <property type="protein sequence ID" value="CAG8825116.1"/>
    <property type="molecule type" value="Genomic_DNA"/>
</dbReference>
<protein>
    <submittedName>
        <fullName evidence="1">10960_t:CDS:1</fullName>
    </submittedName>
</protein>
<evidence type="ECO:0000313" key="1">
    <source>
        <dbReference type="EMBL" id="CAG8825116.1"/>
    </source>
</evidence>
<reference evidence="1" key="1">
    <citation type="submission" date="2021-06" db="EMBL/GenBank/DDBJ databases">
        <authorList>
            <person name="Kallberg Y."/>
            <person name="Tangrot J."/>
            <person name="Rosling A."/>
        </authorList>
    </citation>
    <scope>NUCLEOTIDE SEQUENCE</scope>
    <source>
        <strain evidence="1">MA453B</strain>
    </source>
</reference>
<proteinExistence type="predicted"/>
<accession>A0A9N9KDV2</accession>
<feature type="non-terminal residue" evidence="1">
    <location>
        <position position="1"/>
    </location>
</feature>
<gene>
    <name evidence="1" type="ORF">DERYTH_LOCUS27840</name>
</gene>